<proteinExistence type="predicted"/>
<keyword evidence="2" id="KW-0732">Signal</keyword>
<evidence type="ECO:0000313" key="3">
    <source>
        <dbReference type="EMBL" id="AHB47596.1"/>
    </source>
</evidence>
<reference evidence="3 4" key="1">
    <citation type="journal article" date="2014" name="Genome Announc.">
        <title>Complete Genome Sequence of Hyphomicrobium nitrativorans Strain NL23, a Denitrifying Bacterium Isolated from Biofilm of a Methanol-Fed Denitrification System Treating Seawater at the Montreal Biodome.</title>
        <authorList>
            <person name="Martineau C."/>
            <person name="Villeneuve C."/>
            <person name="Mauffrey F."/>
            <person name="Villemur R."/>
        </authorList>
    </citation>
    <scope>NUCLEOTIDE SEQUENCE [LARGE SCALE GENOMIC DNA]</scope>
    <source>
        <strain evidence="3">NL23</strain>
    </source>
</reference>
<dbReference type="EMBL" id="CP006912">
    <property type="protein sequence ID" value="AHB47596.1"/>
    <property type="molecule type" value="Genomic_DNA"/>
</dbReference>
<feature type="compositionally biased region" description="Low complexity" evidence="1">
    <location>
        <begin position="28"/>
        <end position="52"/>
    </location>
</feature>
<feature type="compositionally biased region" description="Low complexity" evidence="1">
    <location>
        <begin position="78"/>
        <end position="89"/>
    </location>
</feature>
<evidence type="ECO:0000256" key="1">
    <source>
        <dbReference type="SAM" id="MobiDB-lite"/>
    </source>
</evidence>
<feature type="signal peptide" evidence="2">
    <location>
        <begin position="1"/>
        <end position="28"/>
    </location>
</feature>
<dbReference type="RefSeq" id="WP_023786006.1">
    <property type="nucleotide sequence ID" value="NC_022997.1"/>
</dbReference>
<dbReference type="PATRIC" id="fig|1029756.8.peg.614"/>
<evidence type="ECO:0000256" key="2">
    <source>
        <dbReference type="SAM" id="SignalP"/>
    </source>
</evidence>
<feature type="region of interest" description="Disordered" evidence="1">
    <location>
        <begin position="28"/>
        <end position="101"/>
    </location>
</feature>
<organism evidence="3 4">
    <name type="scientific">Hyphomicrobium nitrativorans NL23</name>
    <dbReference type="NCBI Taxonomy" id="1029756"/>
    <lineage>
        <taxon>Bacteria</taxon>
        <taxon>Pseudomonadati</taxon>
        <taxon>Pseudomonadota</taxon>
        <taxon>Alphaproteobacteria</taxon>
        <taxon>Hyphomicrobiales</taxon>
        <taxon>Hyphomicrobiaceae</taxon>
        <taxon>Hyphomicrobium</taxon>
    </lineage>
</organism>
<keyword evidence="4" id="KW-1185">Reference proteome</keyword>
<gene>
    <name evidence="3" type="ORF">W911_02915</name>
</gene>
<name>V5SA29_9HYPH</name>
<feature type="chain" id="PRO_5004740461" evidence="2">
    <location>
        <begin position="29"/>
        <end position="101"/>
    </location>
</feature>
<accession>V5SA29</accession>
<dbReference type="AlphaFoldDB" id="V5SA29"/>
<dbReference type="KEGG" id="hni:W911_02915"/>
<dbReference type="HOGENOM" id="CLU_2259932_0_0_5"/>
<sequence>MKKLILLSLAAAAAALLTSVSMPEPATAQQAKSKAKNQALRGVVRPSPRRGGYSYSVPESIDTRKFTDPTIQAQTRNGPFDSGFFFSSPANPRGGDSPYMQ</sequence>
<protein>
    <submittedName>
        <fullName evidence="3">Uncharacterized protein</fullName>
    </submittedName>
</protein>
<dbReference type="Proteomes" id="UP000018542">
    <property type="component" value="Chromosome"/>
</dbReference>
<evidence type="ECO:0000313" key="4">
    <source>
        <dbReference type="Proteomes" id="UP000018542"/>
    </source>
</evidence>